<keyword evidence="1" id="KW-0812">Transmembrane</keyword>
<sequence>MICMIVFGRIVSIVYDLSFGSDIWRNQRDNVAVGCSVNFRCSRSIWLLALSESWVRRRYWLRGYCSFLLLFFFFGCDISPCLVNVM</sequence>
<dbReference type="GeneID" id="37195224"/>
<dbReference type="RefSeq" id="XP_025546398.1">
    <property type="nucleotide sequence ID" value="XM_025690935.1"/>
</dbReference>
<keyword evidence="1" id="KW-0472">Membrane</keyword>
<gene>
    <name evidence="2" type="ORF">BO97DRAFT_265412</name>
</gene>
<accession>A0A395HLU6</accession>
<dbReference type="AlphaFoldDB" id="A0A395HLU6"/>
<organism evidence="2 3">
    <name type="scientific">Aspergillus homomorphus (strain CBS 101889)</name>
    <dbReference type="NCBI Taxonomy" id="1450537"/>
    <lineage>
        <taxon>Eukaryota</taxon>
        <taxon>Fungi</taxon>
        <taxon>Dikarya</taxon>
        <taxon>Ascomycota</taxon>
        <taxon>Pezizomycotina</taxon>
        <taxon>Eurotiomycetes</taxon>
        <taxon>Eurotiomycetidae</taxon>
        <taxon>Eurotiales</taxon>
        <taxon>Aspergillaceae</taxon>
        <taxon>Aspergillus</taxon>
        <taxon>Aspergillus subgen. Circumdati</taxon>
    </lineage>
</organism>
<dbReference type="VEuPathDB" id="FungiDB:BO97DRAFT_265412"/>
<evidence type="ECO:0000256" key="1">
    <source>
        <dbReference type="SAM" id="Phobius"/>
    </source>
</evidence>
<dbReference type="Proteomes" id="UP000248961">
    <property type="component" value="Unassembled WGS sequence"/>
</dbReference>
<name>A0A395HLU6_ASPHC</name>
<keyword evidence="1" id="KW-1133">Transmembrane helix</keyword>
<evidence type="ECO:0000313" key="3">
    <source>
        <dbReference type="Proteomes" id="UP000248961"/>
    </source>
</evidence>
<dbReference type="EMBL" id="KZ824337">
    <property type="protein sequence ID" value="RAL07244.1"/>
    <property type="molecule type" value="Genomic_DNA"/>
</dbReference>
<evidence type="ECO:0000313" key="2">
    <source>
        <dbReference type="EMBL" id="RAL07244.1"/>
    </source>
</evidence>
<protein>
    <submittedName>
        <fullName evidence="2">Uncharacterized protein</fullName>
    </submittedName>
</protein>
<keyword evidence="3" id="KW-1185">Reference proteome</keyword>
<feature type="transmembrane region" description="Helical" evidence="1">
    <location>
        <begin position="64"/>
        <end position="85"/>
    </location>
</feature>
<reference evidence="2 3" key="1">
    <citation type="submission" date="2018-02" db="EMBL/GenBank/DDBJ databases">
        <title>The genomes of Aspergillus section Nigri reveals drivers in fungal speciation.</title>
        <authorList>
            <consortium name="DOE Joint Genome Institute"/>
            <person name="Vesth T.C."/>
            <person name="Nybo J."/>
            <person name="Theobald S."/>
            <person name="Brandl J."/>
            <person name="Frisvad J.C."/>
            <person name="Nielsen K.F."/>
            <person name="Lyhne E.K."/>
            <person name="Kogle M.E."/>
            <person name="Kuo A."/>
            <person name="Riley R."/>
            <person name="Clum A."/>
            <person name="Nolan M."/>
            <person name="Lipzen A."/>
            <person name="Salamov A."/>
            <person name="Henrissat B."/>
            <person name="Wiebenga A."/>
            <person name="De vries R.P."/>
            <person name="Grigoriev I.V."/>
            <person name="Mortensen U.H."/>
            <person name="Andersen M.R."/>
            <person name="Baker S.E."/>
        </authorList>
    </citation>
    <scope>NUCLEOTIDE SEQUENCE [LARGE SCALE GENOMIC DNA]</scope>
    <source>
        <strain evidence="2 3">CBS 101889</strain>
    </source>
</reference>
<proteinExistence type="predicted"/>